<feature type="compositionally biased region" description="Basic and acidic residues" evidence="8">
    <location>
        <begin position="65"/>
        <end position="76"/>
    </location>
</feature>
<evidence type="ECO:0000256" key="1">
    <source>
        <dbReference type="ARBA" id="ARBA00004123"/>
    </source>
</evidence>
<dbReference type="Pfam" id="PF13401">
    <property type="entry name" value="AAA_22"/>
    <property type="match status" value="1"/>
</dbReference>
<evidence type="ECO:0000256" key="5">
    <source>
        <dbReference type="ARBA" id="ARBA00023242"/>
    </source>
</evidence>
<dbReference type="GO" id="GO:0051301">
    <property type="term" value="P:cell division"/>
    <property type="evidence" value="ECO:0007669"/>
    <property type="project" value="UniProtKB-KW"/>
</dbReference>
<keyword evidence="7" id="KW-0863">Zinc-finger</keyword>
<comment type="similarity">
    <text evidence="2">Belongs to the CDC6/cdc18 family.</text>
</comment>
<dbReference type="InterPro" id="IPR015163">
    <property type="entry name" value="Cdc6_C"/>
</dbReference>
<dbReference type="InterPro" id="IPR043502">
    <property type="entry name" value="DNA/RNA_pol_sf"/>
</dbReference>
<dbReference type="InterPro" id="IPR036397">
    <property type="entry name" value="RNaseH_sf"/>
</dbReference>
<dbReference type="Pfam" id="PF22606">
    <property type="entry name" value="Cdc6-ORC-like_ATPase_lid"/>
    <property type="match status" value="1"/>
</dbReference>
<keyword evidence="7" id="KW-0479">Metal-binding</keyword>
<protein>
    <submittedName>
        <fullName evidence="11">Cell division control protein 6-like protein</fullName>
    </submittedName>
</protein>
<dbReference type="PROSITE" id="PS50994">
    <property type="entry name" value="INTEGRASE"/>
    <property type="match status" value="1"/>
</dbReference>
<sequence>MPAIADRNSSPFKGMSVGSNGCCTPQKRRLRSDTTADKQSLVSTPMKLKSPRRRLISSPSSPENQMKEDLSGRPVKRCWDPRDVEQMGAVKESLHVSTAPSTVVCREDEQKRVLDFCKTCVEQEKAGSLYACGCPGTGKSLSMEKVKQQVIDWAAVEGLQPPAILAMNCTSLANTSLIFSKILDMHQLKKKTTGSMSPLQHLQKLYSNKQASSGSKMMLIIIADELDYLITRDRAVLHDLFLLTTFPFSRCILIGISNSIDLADRFLPRLQSLNCKPMVVNFRAYSKDQILSILQERLLVLPYIVFHQKALELCARKVAAASGDMRKALSVCRSAVEILEAELRETASGVSLTSVEGGFISPQTPPAHEVLPSQENNTVRIDHMALALSKTFRSPIVDTVQCLPQHQQIMLCSAVKYFRGGKKDTTVGELNKSYIDTCKSALIPPVGISEFSSLCRVLNDQGIFKLGQSRDDKFKRVTLKVDEADISFALQLIINLTNNNVISLVFDDVVAAVLQEENQRKNKEERQVNLQQAKALKTMRERSTKCGQSSSHKHGRSKSRSKKNLKCYNYGKKGHLKKDCWSLGKNSNPQGNTANTSDDEDALCCEASTIVERESVYSCNDHALEIVGVGTIKLKIKIETRKGIMMVFRGALVVMKGEKIAANLYMLKGETLLETEASVASCSSDSAILWHQKLGHIKQHRLKFNMSNSRGKSVLELVHSDVWQTPVTSLGGAKFFVSFIDDYSRRCWVYPIKKKSDVFSTLKNFKAWVELDYGNKIKCFRTDNGGKYTSEEFDDFCRKEGIKRQFTVANTPQQNGVAERMNRTLLERTRYCVRDVQLPRNFKVGSKIQEIQILGKINYKEKKKMVALKSRDVEQGDSSEAEPAHDEQELEKDGEPSTYQERIGNDQVERYRVRLMVKGYAQKEGFDFNKIFSPMVRLTTVRVVLAMCATLNLHLEQLDVKTTFLHENLEEEIYMLQPEDFEEKERKNLVCRLNKSLYGLKQTPRCWYKRFDSFIMCLGYNRLNADPCAYFKRFGDNDFVILLLYVDDMLIAGPNNDHIEELKAELAREFEMKDLRSTNKILGMSIHRDRNNRKIWLSQKNYLKKILSRFNMQDCKPISTLLHINFKLSSSMSPSSEEERMKMSRVPYASAVGSLMFAMICTRQTLHKQWECGAVSWVSKLQSVVATFTTEAEYVTATQAGKEAIWLKMLLEELGHN</sequence>
<feature type="compositionally biased region" description="Basic and acidic residues" evidence="8">
    <location>
        <begin position="518"/>
        <end position="527"/>
    </location>
</feature>
<dbReference type="GO" id="GO:0016887">
    <property type="term" value="F:ATP hydrolysis activity"/>
    <property type="evidence" value="ECO:0007669"/>
    <property type="project" value="InterPro"/>
</dbReference>
<dbReference type="PANTHER" id="PTHR10763:SF26">
    <property type="entry name" value="CELL DIVISION CONTROL PROTEIN 6 HOMOLOG"/>
    <property type="match status" value="1"/>
</dbReference>
<feature type="region of interest" description="Disordered" evidence="8">
    <location>
        <begin position="518"/>
        <end position="562"/>
    </location>
</feature>
<dbReference type="Gene3D" id="1.10.8.60">
    <property type="match status" value="1"/>
</dbReference>
<feature type="domain" description="CCHC-type" evidence="9">
    <location>
        <begin position="566"/>
        <end position="580"/>
    </location>
</feature>
<accession>A0A6A2ZMV1</accession>
<dbReference type="FunFam" id="1.10.8.60:FF:000102">
    <property type="entry name" value="Cell division control protein"/>
    <property type="match status" value="1"/>
</dbReference>
<dbReference type="SUPFAM" id="SSF46785">
    <property type="entry name" value="Winged helix' DNA-binding domain"/>
    <property type="match status" value="1"/>
</dbReference>
<evidence type="ECO:0000313" key="12">
    <source>
        <dbReference type="Proteomes" id="UP000436088"/>
    </source>
</evidence>
<evidence type="ECO:0000256" key="6">
    <source>
        <dbReference type="ARBA" id="ARBA00023306"/>
    </source>
</evidence>
<dbReference type="GO" id="GO:0015074">
    <property type="term" value="P:DNA integration"/>
    <property type="evidence" value="ECO:0007669"/>
    <property type="project" value="InterPro"/>
</dbReference>
<keyword evidence="12" id="KW-1185">Reference proteome</keyword>
<dbReference type="Pfam" id="PF07727">
    <property type="entry name" value="RVT_2"/>
    <property type="match status" value="1"/>
</dbReference>
<dbReference type="PROSITE" id="PS50158">
    <property type="entry name" value="ZF_CCHC"/>
    <property type="match status" value="1"/>
</dbReference>
<dbReference type="InterPro" id="IPR036390">
    <property type="entry name" value="WH_DNA-bd_sf"/>
</dbReference>
<keyword evidence="6" id="KW-0131">Cell cycle</keyword>
<dbReference type="SMART" id="SM01074">
    <property type="entry name" value="Cdc6_C"/>
    <property type="match status" value="1"/>
</dbReference>
<organism evidence="11 12">
    <name type="scientific">Hibiscus syriacus</name>
    <name type="common">Rose of Sharon</name>
    <dbReference type="NCBI Taxonomy" id="106335"/>
    <lineage>
        <taxon>Eukaryota</taxon>
        <taxon>Viridiplantae</taxon>
        <taxon>Streptophyta</taxon>
        <taxon>Embryophyta</taxon>
        <taxon>Tracheophyta</taxon>
        <taxon>Spermatophyta</taxon>
        <taxon>Magnoliopsida</taxon>
        <taxon>eudicotyledons</taxon>
        <taxon>Gunneridae</taxon>
        <taxon>Pentapetalae</taxon>
        <taxon>rosids</taxon>
        <taxon>malvids</taxon>
        <taxon>Malvales</taxon>
        <taxon>Malvaceae</taxon>
        <taxon>Malvoideae</taxon>
        <taxon>Hibiscus</taxon>
    </lineage>
</organism>
<keyword evidence="7" id="KW-0862">Zinc</keyword>
<dbReference type="InterPro" id="IPR036388">
    <property type="entry name" value="WH-like_DNA-bd_sf"/>
</dbReference>
<dbReference type="InterPro" id="IPR049945">
    <property type="entry name" value="AAA_22"/>
</dbReference>
<dbReference type="GO" id="GO:0008270">
    <property type="term" value="F:zinc ion binding"/>
    <property type="evidence" value="ECO:0007669"/>
    <property type="project" value="UniProtKB-KW"/>
</dbReference>
<comment type="subcellular location">
    <subcellularLocation>
        <location evidence="1">Nucleus</location>
    </subcellularLocation>
</comment>
<evidence type="ECO:0000259" key="10">
    <source>
        <dbReference type="PROSITE" id="PS50994"/>
    </source>
</evidence>
<dbReference type="GO" id="GO:0003688">
    <property type="term" value="F:DNA replication origin binding"/>
    <property type="evidence" value="ECO:0007669"/>
    <property type="project" value="TreeGrafter"/>
</dbReference>
<keyword evidence="3" id="KW-0132">Cell division</keyword>
<dbReference type="EMBL" id="VEPZ02001124">
    <property type="protein sequence ID" value="KAE8693060.1"/>
    <property type="molecule type" value="Genomic_DNA"/>
</dbReference>
<keyword evidence="4" id="KW-0235">DNA replication</keyword>
<dbReference type="InterPro" id="IPR054425">
    <property type="entry name" value="Cdc6_ORC1-like_ATPase_lid"/>
</dbReference>
<dbReference type="SUPFAM" id="SSF57756">
    <property type="entry name" value="Retrovirus zinc finger-like domains"/>
    <property type="match status" value="1"/>
</dbReference>
<dbReference type="FunFam" id="3.40.50.300:FF:000547">
    <property type="entry name" value="Cell division control protein"/>
    <property type="match status" value="1"/>
</dbReference>
<evidence type="ECO:0000256" key="3">
    <source>
        <dbReference type="ARBA" id="ARBA00022618"/>
    </source>
</evidence>
<dbReference type="CDD" id="cd09272">
    <property type="entry name" value="RNase_HI_RT_Ty1"/>
    <property type="match status" value="1"/>
</dbReference>
<dbReference type="InterPro" id="IPR013103">
    <property type="entry name" value="RVT_2"/>
</dbReference>
<evidence type="ECO:0000256" key="2">
    <source>
        <dbReference type="ARBA" id="ARBA00006184"/>
    </source>
</evidence>
<dbReference type="Gene3D" id="1.10.10.10">
    <property type="entry name" value="Winged helix-like DNA-binding domain superfamily/Winged helix DNA-binding domain"/>
    <property type="match status" value="1"/>
</dbReference>
<dbReference type="InterPro" id="IPR001584">
    <property type="entry name" value="Integrase_cat-core"/>
</dbReference>
<dbReference type="SUPFAM" id="SSF52540">
    <property type="entry name" value="P-loop containing nucleoside triphosphate hydrolases"/>
    <property type="match status" value="1"/>
</dbReference>
<evidence type="ECO:0000256" key="7">
    <source>
        <dbReference type="PROSITE-ProRule" id="PRU00047"/>
    </source>
</evidence>
<comment type="caution">
    <text evidence="11">The sequence shown here is derived from an EMBL/GenBank/DDBJ whole genome shotgun (WGS) entry which is preliminary data.</text>
</comment>
<dbReference type="GO" id="GO:0006270">
    <property type="term" value="P:DNA replication initiation"/>
    <property type="evidence" value="ECO:0007669"/>
    <property type="project" value="TreeGrafter"/>
</dbReference>
<gene>
    <name evidence="11" type="ORF">F3Y22_tig00110819pilonHSYRG00256</name>
</gene>
<dbReference type="Gene3D" id="3.30.420.10">
    <property type="entry name" value="Ribonuclease H-like superfamily/Ribonuclease H"/>
    <property type="match status" value="1"/>
</dbReference>
<dbReference type="CDD" id="cd08768">
    <property type="entry name" value="Cdc6_C"/>
    <property type="match status" value="1"/>
</dbReference>
<evidence type="ECO:0000313" key="11">
    <source>
        <dbReference type="EMBL" id="KAE8693060.1"/>
    </source>
</evidence>
<dbReference type="InterPro" id="IPR012337">
    <property type="entry name" value="RNaseH-like_sf"/>
</dbReference>
<dbReference type="InterPro" id="IPR036875">
    <property type="entry name" value="Znf_CCHC_sf"/>
</dbReference>
<dbReference type="Proteomes" id="UP000436088">
    <property type="component" value="Unassembled WGS sequence"/>
</dbReference>
<name>A0A6A2ZMV1_HIBSY</name>
<feature type="region of interest" description="Disordered" evidence="8">
    <location>
        <begin position="1"/>
        <end position="76"/>
    </location>
</feature>
<evidence type="ECO:0000259" key="9">
    <source>
        <dbReference type="PROSITE" id="PS50158"/>
    </source>
</evidence>
<dbReference type="Pfam" id="PF09079">
    <property type="entry name" value="WHD_Cdc6"/>
    <property type="match status" value="1"/>
</dbReference>
<dbReference type="SUPFAM" id="SSF53098">
    <property type="entry name" value="Ribonuclease H-like"/>
    <property type="match status" value="1"/>
</dbReference>
<dbReference type="Pfam" id="PF00665">
    <property type="entry name" value="rve"/>
    <property type="match status" value="1"/>
</dbReference>
<dbReference type="InterPro" id="IPR027417">
    <property type="entry name" value="P-loop_NTPase"/>
</dbReference>
<feature type="domain" description="Integrase catalytic" evidence="10">
    <location>
        <begin position="715"/>
        <end position="830"/>
    </location>
</feature>
<feature type="compositionally biased region" description="Basic residues" evidence="8">
    <location>
        <begin position="551"/>
        <end position="562"/>
    </location>
</feature>
<dbReference type="SUPFAM" id="SSF56672">
    <property type="entry name" value="DNA/RNA polymerases"/>
    <property type="match status" value="1"/>
</dbReference>
<keyword evidence="5" id="KW-0539">Nucleus</keyword>
<dbReference type="GO" id="GO:0033314">
    <property type="term" value="P:mitotic DNA replication checkpoint signaling"/>
    <property type="evidence" value="ECO:0007669"/>
    <property type="project" value="TreeGrafter"/>
</dbReference>
<feature type="region of interest" description="Disordered" evidence="8">
    <location>
        <begin position="870"/>
        <end position="903"/>
    </location>
</feature>
<proteinExistence type="inferred from homology"/>
<evidence type="ECO:0000256" key="4">
    <source>
        <dbReference type="ARBA" id="ARBA00022705"/>
    </source>
</evidence>
<dbReference type="FunFam" id="1.10.10.10:FF:000686">
    <property type="entry name" value="Cell division control protein"/>
    <property type="match status" value="1"/>
</dbReference>
<dbReference type="AlphaFoldDB" id="A0A6A2ZMV1"/>
<dbReference type="InterPro" id="IPR001878">
    <property type="entry name" value="Znf_CCHC"/>
</dbReference>
<dbReference type="InterPro" id="IPR050311">
    <property type="entry name" value="ORC1/CDC6"/>
</dbReference>
<reference evidence="11" key="1">
    <citation type="submission" date="2019-09" db="EMBL/GenBank/DDBJ databases">
        <title>Draft genome information of white flower Hibiscus syriacus.</title>
        <authorList>
            <person name="Kim Y.-M."/>
        </authorList>
    </citation>
    <scope>NUCLEOTIDE SEQUENCE [LARGE SCALE GENOMIC DNA]</scope>
    <source>
        <strain evidence="11">YM2019G1</strain>
    </source>
</reference>
<dbReference type="Gene3D" id="3.40.50.300">
    <property type="entry name" value="P-loop containing nucleotide triphosphate hydrolases"/>
    <property type="match status" value="1"/>
</dbReference>
<dbReference type="GO" id="GO:0005634">
    <property type="term" value="C:nucleus"/>
    <property type="evidence" value="ECO:0007669"/>
    <property type="project" value="UniProtKB-SubCell"/>
</dbReference>
<feature type="compositionally biased region" description="Basic and acidic residues" evidence="8">
    <location>
        <begin position="882"/>
        <end position="895"/>
    </location>
</feature>
<evidence type="ECO:0000256" key="8">
    <source>
        <dbReference type="SAM" id="MobiDB-lite"/>
    </source>
</evidence>
<dbReference type="PANTHER" id="PTHR10763">
    <property type="entry name" value="CELL DIVISION CONTROL PROTEIN 6-RELATED"/>
    <property type="match status" value="1"/>
</dbReference>
<feature type="compositionally biased region" description="Polar residues" evidence="8">
    <location>
        <begin position="7"/>
        <end position="23"/>
    </location>
</feature>